<dbReference type="PANTHER" id="PTHR35811">
    <property type="entry name" value="SLR1870 PROTEIN"/>
    <property type="match status" value="1"/>
</dbReference>
<name>A0A1M5JPH8_9BACT</name>
<organism evidence="3 4">
    <name type="scientific">Dysgonomonas macrotermitis</name>
    <dbReference type="NCBI Taxonomy" id="1346286"/>
    <lineage>
        <taxon>Bacteria</taxon>
        <taxon>Pseudomonadati</taxon>
        <taxon>Bacteroidota</taxon>
        <taxon>Bacteroidia</taxon>
        <taxon>Bacteroidales</taxon>
        <taxon>Dysgonomonadaceae</taxon>
        <taxon>Dysgonomonas</taxon>
    </lineage>
</organism>
<feature type="domain" description="HTH OST-type" evidence="2">
    <location>
        <begin position="95"/>
        <end position="144"/>
    </location>
</feature>
<dbReference type="Gene3D" id="3.40.50.1010">
    <property type="entry name" value="5'-nuclease"/>
    <property type="match status" value="1"/>
</dbReference>
<dbReference type="Proteomes" id="UP000184480">
    <property type="component" value="Unassembled WGS sequence"/>
</dbReference>
<dbReference type="GO" id="GO:0004540">
    <property type="term" value="F:RNA nuclease activity"/>
    <property type="evidence" value="ECO:0007669"/>
    <property type="project" value="InterPro"/>
</dbReference>
<evidence type="ECO:0000259" key="1">
    <source>
        <dbReference type="Pfam" id="PF01936"/>
    </source>
</evidence>
<accession>A0A1M5JPH8</accession>
<protein>
    <submittedName>
        <fullName evidence="3">OST-HTH/LOTUS domain-containing protein</fullName>
    </submittedName>
</protein>
<dbReference type="AlphaFoldDB" id="A0A1M5JPH8"/>
<feature type="domain" description="NYN" evidence="1">
    <location>
        <begin position="1"/>
        <end position="57"/>
    </location>
</feature>
<dbReference type="InterPro" id="IPR041966">
    <property type="entry name" value="LOTUS-like"/>
</dbReference>
<dbReference type="Pfam" id="PF12872">
    <property type="entry name" value="OST-HTH"/>
    <property type="match status" value="1"/>
</dbReference>
<dbReference type="EMBL" id="FQUC01000027">
    <property type="protein sequence ID" value="SHG42467.1"/>
    <property type="molecule type" value="Genomic_DNA"/>
</dbReference>
<dbReference type="PANTHER" id="PTHR35811:SF1">
    <property type="entry name" value="HTH OST-TYPE DOMAIN-CONTAINING PROTEIN"/>
    <property type="match status" value="1"/>
</dbReference>
<sequence length="154" mass="17203">MDLLNSKNIDVFCIVSSDSDYTPLAQRIREEGVTVIGYGESKTPVAFVNSCKKFIFSDQEPEKNPKSEKGDTPAVLLQKEAELFDKAYESAADGKEEVTLSQIGMAMKKIKPKFKTGRYGCKTLGAIYEKLDKYEVIQTGQKGIYSVVRKKQSQ</sequence>
<dbReference type="Gene3D" id="3.30.420.610">
    <property type="entry name" value="LOTUS domain-like"/>
    <property type="match status" value="1"/>
</dbReference>
<reference evidence="4" key="1">
    <citation type="submission" date="2016-11" db="EMBL/GenBank/DDBJ databases">
        <authorList>
            <person name="Varghese N."/>
            <person name="Submissions S."/>
        </authorList>
    </citation>
    <scope>NUCLEOTIDE SEQUENCE [LARGE SCALE GENOMIC DNA]</scope>
    <source>
        <strain evidence="4">DSM 27370</strain>
    </source>
</reference>
<dbReference type="InterPro" id="IPR025605">
    <property type="entry name" value="OST-HTH/LOTUS_dom"/>
</dbReference>
<dbReference type="STRING" id="1346286.SAMN05444362_1273"/>
<evidence type="ECO:0000259" key="2">
    <source>
        <dbReference type="Pfam" id="PF12872"/>
    </source>
</evidence>
<dbReference type="InterPro" id="IPR021139">
    <property type="entry name" value="NYN"/>
</dbReference>
<dbReference type="Pfam" id="PF01936">
    <property type="entry name" value="NYN"/>
    <property type="match status" value="1"/>
</dbReference>
<proteinExistence type="predicted"/>
<keyword evidence="4" id="KW-1185">Reference proteome</keyword>
<gene>
    <name evidence="3" type="ORF">SAMN05444362_1273</name>
</gene>
<evidence type="ECO:0000313" key="3">
    <source>
        <dbReference type="EMBL" id="SHG42467.1"/>
    </source>
</evidence>
<dbReference type="CDD" id="cd10146">
    <property type="entry name" value="LabA_like_C"/>
    <property type="match status" value="1"/>
</dbReference>
<evidence type="ECO:0000313" key="4">
    <source>
        <dbReference type="Proteomes" id="UP000184480"/>
    </source>
</evidence>